<dbReference type="CDD" id="cd01994">
    <property type="entry name" value="AANH_PF0828-like"/>
    <property type="match status" value="1"/>
</dbReference>
<dbReference type="Gene3D" id="3.90.1490.10">
    <property type="entry name" value="putative n-type atp pyrophosphatase, domain 2"/>
    <property type="match status" value="1"/>
</dbReference>
<organism evidence="2 3">
    <name type="scientific">Thiomonas bhubaneswarensis</name>
    <dbReference type="NCBI Taxonomy" id="339866"/>
    <lineage>
        <taxon>Bacteria</taxon>
        <taxon>Pseudomonadati</taxon>
        <taxon>Pseudomonadota</taxon>
        <taxon>Betaproteobacteria</taxon>
        <taxon>Burkholderiales</taxon>
        <taxon>Thiomonas</taxon>
    </lineage>
</organism>
<evidence type="ECO:0000313" key="2">
    <source>
        <dbReference type="EMBL" id="CUA95882.1"/>
    </source>
</evidence>
<protein>
    <submittedName>
        <fullName evidence="2">Diphthamide synthase (EF-2-diphthine--ammonia ligase)</fullName>
    </submittedName>
</protein>
<dbReference type="NCBIfam" id="TIGR00290">
    <property type="entry name" value="MJ0570_dom"/>
    <property type="match status" value="1"/>
</dbReference>
<keyword evidence="3" id="KW-1185">Reference proteome</keyword>
<dbReference type="EMBL" id="CYHF01000003">
    <property type="protein sequence ID" value="CUA95882.1"/>
    <property type="molecule type" value="Genomic_DNA"/>
</dbReference>
<dbReference type="InterPro" id="IPR002761">
    <property type="entry name" value="Diphthami_syn_dom"/>
</dbReference>
<name>A0A0K6HXV8_9BURK</name>
<keyword evidence="2" id="KW-0436">Ligase</keyword>
<gene>
    <name evidence="2" type="ORF">Ga0061069_103300</name>
</gene>
<dbReference type="GO" id="GO:0016874">
    <property type="term" value="F:ligase activity"/>
    <property type="evidence" value="ECO:0007669"/>
    <property type="project" value="UniProtKB-KW"/>
</dbReference>
<evidence type="ECO:0000259" key="1">
    <source>
        <dbReference type="Pfam" id="PF01902"/>
    </source>
</evidence>
<evidence type="ECO:0000313" key="3">
    <source>
        <dbReference type="Proteomes" id="UP000183649"/>
    </source>
</evidence>
<sequence length="233" mass="25264">MQPAIPKLDRLLASFSGGKDSMLAVQRAREAGLEVRWLLAMLEETGQRLRSHGVPLALMQAQADALGLELVTAAASWDDYQATFVAQLQALAARGAQAAVFGDIDLQAHRDWEEKVCAQAGLQAHLPLWGQPRRALVDAFLAQGWRARVVCVDSRFLHDGFAGREFDADFVASLPAGVDACGENGEFHTFVFDGPAFAHPVAHRVTGVRAWTSPARFGAVRYCFADLELAHAA</sequence>
<accession>A0A0K6HXV8</accession>
<dbReference type="SUPFAM" id="SSF52402">
    <property type="entry name" value="Adenine nucleotide alpha hydrolases-like"/>
    <property type="match status" value="1"/>
</dbReference>
<dbReference type="Proteomes" id="UP000183649">
    <property type="component" value="Unassembled WGS sequence"/>
</dbReference>
<dbReference type="STRING" id="339866.GCA_001418255_01179"/>
<dbReference type="Gene3D" id="3.40.50.620">
    <property type="entry name" value="HUPs"/>
    <property type="match status" value="1"/>
</dbReference>
<dbReference type="Pfam" id="PF01902">
    <property type="entry name" value="Diphthami_syn_2"/>
    <property type="match status" value="1"/>
</dbReference>
<dbReference type="InterPro" id="IPR014729">
    <property type="entry name" value="Rossmann-like_a/b/a_fold"/>
</dbReference>
<proteinExistence type="predicted"/>
<reference evidence="3" key="1">
    <citation type="submission" date="2015-08" db="EMBL/GenBank/DDBJ databases">
        <authorList>
            <person name="Varghese N."/>
        </authorList>
    </citation>
    <scope>NUCLEOTIDE SEQUENCE [LARGE SCALE GENOMIC DNA]</scope>
    <source>
        <strain evidence="3">DSM 18181</strain>
    </source>
</reference>
<dbReference type="AlphaFoldDB" id="A0A0K6HXV8"/>
<feature type="domain" description="Diphthamide synthase" evidence="1">
    <location>
        <begin position="12"/>
        <end position="199"/>
    </location>
</feature>